<comment type="similarity">
    <text evidence="1 2">Belongs to the glycosyl hydrolase 31 family.</text>
</comment>
<evidence type="ECO:0000256" key="2">
    <source>
        <dbReference type="RuleBase" id="RU361185"/>
    </source>
</evidence>
<keyword evidence="7" id="KW-1185">Reference proteome</keyword>
<feature type="domain" description="Glycoside hydrolase family 31 TIM barrel" evidence="3">
    <location>
        <begin position="308"/>
        <end position="682"/>
    </location>
</feature>
<evidence type="ECO:0000313" key="6">
    <source>
        <dbReference type="EMBL" id="PWN29103.1"/>
    </source>
</evidence>
<evidence type="ECO:0000313" key="7">
    <source>
        <dbReference type="Proteomes" id="UP000245884"/>
    </source>
</evidence>
<dbReference type="PANTHER" id="PTHR22762:SF165">
    <property type="entry name" value="PUTATIVE (AFU_ORTHOLOGUE AFUA_1G06560)-RELATED"/>
    <property type="match status" value="1"/>
</dbReference>
<sequence length="917" mass="101590">MPRIVNPTGWSVLKAGSVNGGGGDEEGGPLVVLADASGEHRLSIHPLDYRLVRVVRQLPSRPHGIRLRDATGIRWEKRDHSGWRVEHDATAKRLAIRSPVPNGLTITISYTLYLRLAWHFGSSSTPFLEDFKRAYPYDMISGRVYHYTCSEGYMPTDEHTGAANSATKYIYGLGEAKGPMNKVGKRYIIDGRDSLAADPEETDPYYKLTPFIAIYDSAARFWHGVYYNTLNPSIFDLGAEHDFSTGNFHSFSTEHGPLDYYVMLGSSSEEQAVKPDLSGIVSQLAHLVTPQPPSRASSSTAQQWRASPNLPPLSQFGYLASSLTLSERQDAQAAVVEYVREARAKHFAIDGMHLSSGYCQDPQTGERQYFQWNEKRYPDPKGMADQLERGNECGLIINVKPWLLESHPLYEQMAKRDAFVRAAPDAQADRGRAGPQGQSRTWHWSTSMGQTGRGSYFDFSSQAGSDAWKELLRMGVVEKGISGVWIDNNEMSTLVDDADEMNGERSFWSLEGDGADEDEVIQRMAGWSGTTPLGAWGRATLTMGMAKATYEALLAAAPDRRPTIVTRSAVPGMQAFAGATWSGDNSTTWQALKCSTKLTLSYGISFGIGLYGHDIGGFAGGHSPSADLLIRWCQQAAWHTRFTVHSWKQISTTLWMFDEATTNHLRSILDWRYQLIPTLYSLYVTDYWMRGWPVLRPLLWYHTSDRGTLEEDEQFLVGSHILVAPVLEAGAKDVTFNLPNVLDASDEEVWWYDVMGSSWIEPSAKDVTGRDVTLACPPGSPHSPFLVRAGGTLVTAPSGMTSVLKPATSRCIRHVAIFPAPEPASSGKRGSFAIIEDDGISNAATHRGEMTEIEIRWEVVSADVVRVGYQVGYRGYRGEWHLMVSLPQGDKRRLMAAEGLKATQDCQGNLHFDVVVS</sequence>
<dbReference type="Proteomes" id="UP000245884">
    <property type="component" value="Unassembled WGS sequence"/>
</dbReference>
<feature type="domain" description="Glycosyl hydrolase family 31 C-terminal" evidence="5">
    <location>
        <begin position="691"/>
        <end position="790"/>
    </location>
</feature>
<feature type="domain" description="Glycoside hydrolase family 31 N-terminal" evidence="4">
    <location>
        <begin position="168"/>
        <end position="236"/>
    </location>
</feature>
<dbReference type="EMBL" id="KZ819664">
    <property type="protein sequence ID" value="PWN29103.1"/>
    <property type="molecule type" value="Genomic_DNA"/>
</dbReference>
<dbReference type="RefSeq" id="XP_025363715.1">
    <property type="nucleotide sequence ID" value="XM_025505719.1"/>
</dbReference>
<dbReference type="GO" id="GO:0004553">
    <property type="term" value="F:hydrolase activity, hydrolyzing O-glycosyl compounds"/>
    <property type="evidence" value="ECO:0007669"/>
    <property type="project" value="InterPro"/>
</dbReference>
<dbReference type="GO" id="GO:0005975">
    <property type="term" value="P:carbohydrate metabolic process"/>
    <property type="evidence" value="ECO:0007669"/>
    <property type="project" value="InterPro"/>
</dbReference>
<organism evidence="6 7">
    <name type="scientific">Jaminaea rosea</name>
    <dbReference type="NCBI Taxonomy" id="1569628"/>
    <lineage>
        <taxon>Eukaryota</taxon>
        <taxon>Fungi</taxon>
        <taxon>Dikarya</taxon>
        <taxon>Basidiomycota</taxon>
        <taxon>Ustilaginomycotina</taxon>
        <taxon>Exobasidiomycetes</taxon>
        <taxon>Microstromatales</taxon>
        <taxon>Microstromatales incertae sedis</taxon>
        <taxon>Jaminaea</taxon>
    </lineage>
</organism>
<dbReference type="SUPFAM" id="SSF51445">
    <property type="entry name" value="(Trans)glycosidases"/>
    <property type="match status" value="1"/>
</dbReference>
<gene>
    <name evidence="6" type="ORF">BDZ90DRAFT_231103</name>
</gene>
<protein>
    <submittedName>
        <fullName evidence="6">Uncharacterized protein</fullName>
    </submittedName>
</protein>
<dbReference type="GO" id="GO:0030246">
    <property type="term" value="F:carbohydrate binding"/>
    <property type="evidence" value="ECO:0007669"/>
    <property type="project" value="InterPro"/>
</dbReference>
<dbReference type="InterPro" id="IPR048395">
    <property type="entry name" value="Glyco_hydro_31_C"/>
</dbReference>
<dbReference type="InterPro" id="IPR025887">
    <property type="entry name" value="Glyco_hydro_31_N_dom"/>
</dbReference>
<dbReference type="STRING" id="1569628.A0A316UYW1"/>
<name>A0A316UYW1_9BASI</name>
<evidence type="ECO:0000259" key="4">
    <source>
        <dbReference type="Pfam" id="PF13802"/>
    </source>
</evidence>
<keyword evidence="2" id="KW-0378">Hydrolase</keyword>
<dbReference type="PANTHER" id="PTHR22762">
    <property type="entry name" value="ALPHA-GLUCOSIDASE"/>
    <property type="match status" value="1"/>
</dbReference>
<dbReference type="Pfam" id="PF01055">
    <property type="entry name" value="Glyco_hydro_31_2nd"/>
    <property type="match status" value="1"/>
</dbReference>
<dbReference type="InterPro" id="IPR011013">
    <property type="entry name" value="Gal_mutarotase_sf_dom"/>
</dbReference>
<dbReference type="SUPFAM" id="SSF74650">
    <property type="entry name" value="Galactose mutarotase-like"/>
    <property type="match status" value="1"/>
</dbReference>
<reference evidence="6 7" key="1">
    <citation type="journal article" date="2018" name="Mol. Biol. Evol.">
        <title>Broad Genomic Sampling Reveals a Smut Pathogenic Ancestry of the Fungal Clade Ustilaginomycotina.</title>
        <authorList>
            <person name="Kijpornyongpan T."/>
            <person name="Mondo S.J."/>
            <person name="Barry K."/>
            <person name="Sandor L."/>
            <person name="Lee J."/>
            <person name="Lipzen A."/>
            <person name="Pangilinan J."/>
            <person name="LaButti K."/>
            <person name="Hainaut M."/>
            <person name="Henrissat B."/>
            <person name="Grigoriev I.V."/>
            <person name="Spatafora J.W."/>
            <person name="Aime M.C."/>
        </authorList>
    </citation>
    <scope>NUCLEOTIDE SEQUENCE [LARGE SCALE GENOMIC DNA]</scope>
    <source>
        <strain evidence="6 7">MCA 5214</strain>
    </source>
</reference>
<dbReference type="CDD" id="cd14752">
    <property type="entry name" value="GH31_N"/>
    <property type="match status" value="1"/>
</dbReference>
<accession>A0A316UYW1</accession>
<dbReference type="Gene3D" id="3.20.20.80">
    <property type="entry name" value="Glycosidases"/>
    <property type="match status" value="1"/>
</dbReference>
<dbReference type="Gene3D" id="2.60.40.1760">
    <property type="entry name" value="glycosyl hydrolase (family 31)"/>
    <property type="match status" value="1"/>
</dbReference>
<dbReference type="GeneID" id="37027542"/>
<dbReference type="Pfam" id="PF21365">
    <property type="entry name" value="Glyco_hydro_31_3rd"/>
    <property type="match status" value="1"/>
</dbReference>
<dbReference type="InterPro" id="IPR000322">
    <property type="entry name" value="Glyco_hydro_31_TIM"/>
</dbReference>
<keyword evidence="2" id="KW-0326">Glycosidase</keyword>
<dbReference type="AlphaFoldDB" id="A0A316UYW1"/>
<evidence type="ECO:0000256" key="1">
    <source>
        <dbReference type="ARBA" id="ARBA00007806"/>
    </source>
</evidence>
<dbReference type="Pfam" id="PF13802">
    <property type="entry name" value="Gal_mutarotas_2"/>
    <property type="match status" value="1"/>
</dbReference>
<evidence type="ECO:0000259" key="3">
    <source>
        <dbReference type="Pfam" id="PF01055"/>
    </source>
</evidence>
<dbReference type="SUPFAM" id="SSF51011">
    <property type="entry name" value="Glycosyl hydrolase domain"/>
    <property type="match status" value="1"/>
</dbReference>
<dbReference type="OrthoDB" id="1334205at2759"/>
<dbReference type="InterPro" id="IPR017853">
    <property type="entry name" value="GH"/>
</dbReference>
<proteinExistence type="inferred from homology"/>
<evidence type="ECO:0000259" key="5">
    <source>
        <dbReference type="Pfam" id="PF21365"/>
    </source>
</evidence>